<accession>A0ABV0KQI5</accession>
<proteinExistence type="predicted"/>
<dbReference type="EMBL" id="JAMPLM010000035">
    <property type="protein sequence ID" value="MEP1061493.1"/>
    <property type="molecule type" value="Genomic_DNA"/>
</dbReference>
<gene>
    <name evidence="1" type="ORF">NDI38_23980</name>
</gene>
<comment type="caution">
    <text evidence="1">The sequence shown here is derived from an EMBL/GenBank/DDBJ whole genome shotgun (WGS) entry which is preliminary data.</text>
</comment>
<evidence type="ECO:0000313" key="1">
    <source>
        <dbReference type="EMBL" id="MEP1061493.1"/>
    </source>
</evidence>
<reference evidence="1 2" key="1">
    <citation type="submission" date="2022-04" db="EMBL/GenBank/DDBJ databases">
        <title>Positive selection, recombination, and allopatry shape intraspecific diversity of widespread and dominant cyanobacteria.</title>
        <authorList>
            <person name="Wei J."/>
            <person name="Shu W."/>
            <person name="Hu C."/>
        </authorList>
    </citation>
    <scope>NUCLEOTIDE SEQUENCE [LARGE SCALE GENOMIC DNA]</scope>
    <source>
        <strain evidence="1 2">AS-A4</strain>
    </source>
</reference>
<evidence type="ECO:0008006" key="3">
    <source>
        <dbReference type="Google" id="ProtNLM"/>
    </source>
</evidence>
<keyword evidence="2" id="KW-1185">Reference proteome</keyword>
<protein>
    <recommendedName>
        <fullName evidence="3">Secreted protein</fullName>
    </recommendedName>
</protein>
<evidence type="ECO:0000313" key="2">
    <source>
        <dbReference type="Proteomes" id="UP001476950"/>
    </source>
</evidence>
<name>A0ABV0KQI5_9CYAN</name>
<sequence length="68" mass="7728">MLQLLRRFRRWAAVTTVVIWLPPATTATNLREQKLLQPTLKLDSLRHCSSSKHKDGLTNLLGSMAELT</sequence>
<organism evidence="1 2">
    <name type="scientific">Stenomitos frigidus AS-A4</name>
    <dbReference type="NCBI Taxonomy" id="2933935"/>
    <lineage>
        <taxon>Bacteria</taxon>
        <taxon>Bacillati</taxon>
        <taxon>Cyanobacteriota</taxon>
        <taxon>Cyanophyceae</taxon>
        <taxon>Leptolyngbyales</taxon>
        <taxon>Leptolyngbyaceae</taxon>
        <taxon>Stenomitos</taxon>
    </lineage>
</organism>
<dbReference type="Proteomes" id="UP001476950">
    <property type="component" value="Unassembled WGS sequence"/>
</dbReference>